<name>A0AAI9TYC8_9PEZI</name>
<feature type="compositionally biased region" description="Low complexity" evidence="1">
    <location>
        <begin position="1"/>
        <end position="10"/>
    </location>
</feature>
<dbReference type="AlphaFoldDB" id="A0AAI9TYC8"/>
<evidence type="ECO:0000313" key="3">
    <source>
        <dbReference type="Proteomes" id="UP001239213"/>
    </source>
</evidence>
<organism evidence="2 3">
    <name type="scientific">Colletotrichum cuscutae</name>
    <dbReference type="NCBI Taxonomy" id="1209917"/>
    <lineage>
        <taxon>Eukaryota</taxon>
        <taxon>Fungi</taxon>
        <taxon>Dikarya</taxon>
        <taxon>Ascomycota</taxon>
        <taxon>Pezizomycotina</taxon>
        <taxon>Sordariomycetes</taxon>
        <taxon>Hypocreomycetidae</taxon>
        <taxon>Glomerellales</taxon>
        <taxon>Glomerellaceae</taxon>
        <taxon>Colletotrichum</taxon>
        <taxon>Colletotrichum acutatum species complex</taxon>
    </lineage>
</organism>
<keyword evidence="3" id="KW-1185">Reference proteome</keyword>
<dbReference type="Proteomes" id="UP001239213">
    <property type="component" value="Unassembled WGS sequence"/>
</dbReference>
<dbReference type="EMBL" id="MPDP01000315">
    <property type="protein sequence ID" value="KAK1446943.1"/>
    <property type="molecule type" value="Genomic_DNA"/>
</dbReference>
<evidence type="ECO:0000313" key="2">
    <source>
        <dbReference type="EMBL" id="KAK1446943.1"/>
    </source>
</evidence>
<protein>
    <submittedName>
        <fullName evidence="2">Uncharacterized protein</fullName>
    </submittedName>
</protein>
<feature type="region of interest" description="Disordered" evidence="1">
    <location>
        <begin position="1"/>
        <end position="26"/>
    </location>
</feature>
<comment type="caution">
    <text evidence="2">The sequence shown here is derived from an EMBL/GenBank/DDBJ whole genome shotgun (WGS) entry which is preliminary data.</text>
</comment>
<reference evidence="2" key="1">
    <citation type="submission" date="2016-11" db="EMBL/GenBank/DDBJ databases">
        <title>The genome sequence of Colletotrichum cuscutae.</title>
        <authorList>
            <person name="Baroncelli R."/>
        </authorList>
    </citation>
    <scope>NUCLEOTIDE SEQUENCE</scope>
    <source>
        <strain evidence="2">IMI 304802</strain>
    </source>
</reference>
<accession>A0AAI9TYC8</accession>
<evidence type="ECO:0000256" key="1">
    <source>
        <dbReference type="SAM" id="MobiDB-lite"/>
    </source>
</evidence>
<proteinExistence type="predicted"/>
<sequence>MGRRSSGTSRRMIKGSRDSRLVALCS</sequence>
<gene>
    <name evidence="2" type="ORF">CCUS01_02502</name>
</gene>